<dbReference type="CDD" id="cd07035">
    <property type="entry name" value="TPP_PYR_POX_like"/>
    <property type="match status" value="1"/>
</dbReference>
<dbReference type="GO" id="GO:0000287">
    <property type="term" value="F:magnesium ion binding"/>
    <property type="evidence" value="ECO:0007669"/>
    <property type="project" value="InterPro"/>
</dbReference>
<dbReference type="InterPro" id="IPR011766">
    <property type="entry name" value="TPP_enzyme_TPP-bd"/>
</dbReference>
<evidence type="ECO:0000256" key="4">
    <source>
        <dbReference type="ARBA" id="ARBA00022723"/>
    </source>
</evidence>
<dbReference type="FunFam" id="3.40.50.970:FF:000007">
    <property type="entry name" value="Acetolactate synthase"/>
    <property type="match status" value="1"/>
</dbReference>
<dbReference type="SUPFAM" id="SSF52518">
    <property type="entry name" value="Thiamin diphosphate-binding fold (THDP-binding)"/>
    <property type="match status" value="2"/>
</dbReference>
<dbReference type="PANTHER" id="PTHR18968:SF166">
    <property type="entry name" value="2-HYDROXYACYL-COA LYASE 2"/>
    <property type="match status" value="1"/>
</dbReference>
<reference evidence="10" key="1">
    <citation type="submission" date="2024-05" db="EMBL/GenBank/DDBJ databases">
        <title>Genome sequencing of novel strain.</title>
        <authorList>
            <person name="Ganbat D."/>
            <person name="Ganbat S."/>
            <person name="Lee S.-J."/>
        </authorList>
    </citation>
    <scope>NUCLEOTIDE SEQUENCE</scope>
    <source>
        <strain evidence="10">SMD15-11</strain>
    </source>
</reference>
<dbReference type="PANTHER" id="PTHR18968">
    <property type="entry name" value="THIAMINE PYROPHOSPHATE ENZYMES"/>
    <property type="match status" value="1"/>
</dbReference>
<dbReference type="PROSITE" id="PS00187">
    <property type="entry name" value="TPP_ENZYMES"/>
    <property type="match status" value="1"/>
</dbReference>
<dbReference type="EMBL" id="CP154858">
    <property type="protein sequence ID" value="XDT72517.1"/>
    <property type="molecule type" value="Genomic_DNA"/>
</dbReference>
<evidence type="ECO:0000256" key="3">
    <source>
        <dbReference type="ARBA" id="ARBA00007812"/>
    </source>
</evidence>
<dbReference type="AlphaFoldDB" id="A0AB39UW21"/>
<dbReference type="KEGG" id="tcd:AAIA72_00595"/>
<accession>A0AB39UW21</accession>
<feature type="domain" description="Thiamine pyrophosphate enzyme central" evidence="7">
    <location>
        <begin position="239"/>
        <end position="364"/>
    </location>
</feature>
<proteinExistence type="inferred from homology"/>
<dbReference type="Gene3D" id="3.40.50.970">
    <property type="match status" value="2"/>
</dbReference>
<sequence>MHGGDKVAEVLVRQGVTALFTLCGGHISPILSGARSRGIEVVDTRHEANAVFAADAWARLSGRPGVAAVTAGPGVTNAVTALKNAQLAQSPLVLLGGASATVLRGRGSLQDIDQLSLMRPTTKWAVSVERVADIVPVLNEAFAVAQEGVPGPVFVELPIDILYPERIVREWYGAKGGEQAQGVMGRAVQWYLDHHTRQLFEAENGTTTRARARQAVRQVRGALETGLDQFQLETLGRLVAGALRKARRPVMVLGSQVALSPGRIPALVGALETLGVPVYLSGMARGLLGAHHALQYRHQRRQALREADLVLLAGVPCDFRLDYGAHIRRSATLVSVNRSLHDLKLNRIPDIPVWADPAGFLVQLAGLTGPLETDRAWRATLDERELARERWIDDKAAAPGEQVNPVRLFRELDKLLDDRAVLVADGGDFVATAAYTLRPRSPLSWLDPGVFGTLGVGGGFALGARAVRPDSEIWIIYGDGSSAYSLAEMDTFRRKGWPVIALIGNDACWNQIYRDQVVVLEDDVAVTLRQSDYHKVGEGYGARGLVIRNNDEIVSKLGRARTLARQGHPVVVNVLLERSDFREGSISV</sequence>
<dbReference type="CDD" id="cd02004">
    <property type="entry name" value="TPP_BZL_OCoD_HPCL"/>
    <property type="match status" value="1"/>
</dbReference>
<evidence type="ECO:0000256" key="6">
    <source>
        <dbReference type="RuleBase" id="RU362132"/>
    </source>
</evidence>
<evidence type="ECO:0000259" key="7">
    <source>
        <dbReference type="Pfam" id="PF00205"/>
    </source>
</evidence>
<comment type="cofactor">
    <cofactor evidence="2">
        <name>thiamine diphosphate</name>
        <dbReference type="ChEBI" id="CHEBI:58937"/>
    </cofactor>
</comment>
<dbReference type="Gene3D" id="3.40.50.1220">
    <property type="entry name" value="TPP-binding domain"/>
    <property type="match status" value="1"/>
</dbReference>
<dbReference type="RefSeq" id="WP_369601523.1">
    <property type="nucleotide sequence ID" value="NZ_CP154858.1"/>
</dbReference>
<evidence type="ECO:0000256" key="1">
    <source>
        <dbReference type="ARBA" id="ARBA00001946"/>
    </source>
</evidence>
<comment type="similarity">
    <text evidence="3 6">Belongs to the TPP enzyme family.</text>
</comment>
<gene>
    <name evidence="10" type="ORF">AAIA72_00595</name>
</gene>
<feature type="domain" description="Thiamine pyrophosphate enzyme N-terminal TPP-binding" evidence="9">
    <location>
        <begin position="1"/>
        <end position="117"/>
    </location>
</feature>
<dbReference type="GO" id="GO:0005948">
    <property type="term" value="C:acetolactate synthase complex"/>
    <property type="evidence" value="ECO:0007669"/>
    <property type="project" value="TreeGrafter"/>
</dbReference>
<comment type="cofactor">
    <cofactor evidence="1">
        <name>Mg(2+)</name>
        <dbReference type="ChEBI" id="CHEBI:18420"/>
    </cofactor>
</comment>
<evidence type="ECO:0000259" key="8">
    <source>
        <dbReference type="Pfam" id="PF02775"/>
    </source>
</evidence>
<dbReference type="InterPro" id="IPR012001">
    <property type="entry name" value="Thiamin_PyroP_enz_TPP-bd_dom"/>
</dbReference>
<dbReference type="GO" id="GO:0009097">
    <property type="term" value="P:isoleucine biosynthetic process"/>
    <property type="evidence" value="ECO:0007669"/>
    <property type="project" value="TreeGrafter"/>
</dbReference>
<dbReference type="Pfam" id="PF02775">
    <property type="entry name" value="TPP_enzyme_C"/>
    <property type="match status" value="1"/>
</dbReference>
<evidence type="ECO:0000256" key="2">
    <source>
        <dbReference type="ARBA" id="ARBA00001964"/>
    </source>
</evidence>
<organism evidence="10">
    <name type="scientific">Thermohahella caldifontis</name>
    <dbReference type="NCBI Taxonomy" id="3142973"/>
    <lineage>
        <taxon>Bacteria</taxon>
        <taxon>Pseudomonadati</taxon>
        <taxon>Pseudomonadota</taxon>
        <taxon>Gammaproteobacteria</taxon>
        <taxon>Oceanospirillales</taxon>
        <taxon>Hahellaceae</taxon>
        <taxon>Thermohahella</taxon>
    </lineage>
</organism>
<keyword evidence="4" id="KW-0479">Metal-binding</keyword>
<protein>
    <submittedName>
        <fullName evidence="10">Thiamine pyrophosphate-binding protein</fullName>
    </submittedName>
</protein>
<feature type="domain" description="Thiamine pyrophosphate enzyme TPP-binding" evidence="8">
    <location>
        <begin position="425"/>
        <end position="574"/>
    </location>
</feature>
<evidence type="ECO:0000259" key="9">
    <source>
        <dbReference type="Pfam" id="PF02776"/>
    </source>
</evidence>
<dbReference type="InterPro" id="IPR000399">
    <property type="entry name" value="TPP-bd_CS"/>
</dbReference>
<dbReference type="InterPro" id="IPR029035">
    <property type="entry name" value="DHS-like_NAD/FAD-binding_dom"/>
</dbReference>
<dbReference type="Pfam" id="PF02776">
    <property type="entry name" value="TPP_enzyme_N"/>
    <property type="match status" value="1"/>
</dbReference>
<dbReference type="Pfam" id="PF00205">
    <property type="entry name" value="TPP_enzyme_M"/>
    <property type="match status" value="1"/>
</dbReference>
<name>A0AB39UW21_9GAMM</name>
<dbReference type="InterPro" id="IPR012000">
    <property type="entry name" value="Thiamin_PyroP_enz_cen_dom"/>
</dbReference>
<dbReference type="GO" id="GO:0050660">
    <property type="term" value="F:flavin adenine dinucleotide binding"/>
    <property type="evidence" value="ECO:0007669"/>
    <property type="project" value="TreeGrafter"/>
</dbReference>
<dbReference type="GO" id="GO:0009099">
    <property type="term" value="P:L-valine biosynthetic process"/>
    <property type="evidence" value="ECO:0007669"/>
    <property type="project" value="TreeGrafter"/>
</dbReference>
<dbReference type="InterPro" id="IPR045229">
    <property type="entry name" value="TPP_enz"/>
</dbReference>
<dbReference type="InterPro" id="IPR029061">
    <property type="entry name" value="THDP-binding"/>
</dbReference>
<dbReference type="GO" id="GO:0003984">
    <property type="term" value="F:acetolactate synthase activity"/>
    <property type="evidence" value="ECO:0007669"/>
    <property type="project" value="TreeGrafter"/>
</dbReference>
<dbReference type="GO" id="GO:0030976">
    <property type="term" value="F:thiamine pyrophosphate binding"/>
    <property type="evidence" value="ECO:0007669"/>
    <property type="project" value="InterPro"/>
</dbReference>
<dbReference type="SUPFAM" id="SSF52467">
    <property type="entry name" value="DHS-like NAD/FAD-binding domain"/>
    <property type="match status" value="1"/>
</dbReference>
<evidence type="ECO:0000256" key="5">
    <source>
        <dbReference type="ARBA" id="ARBA00023052"/>
    </source>
</evidence>
<evidence type="ECO:0000313" key="10">
    <source>
        <dbReference type="EMBL" id="XDT72517.1"/>
    </source>
</evidence>
<keyword evidence="5 6" id="KW-0786">Thiamine pyrophosphate</keyword>